<feature type="compositionally biased region" description="Low complexity" evidence="2">
    <location>
        <begin position="209"/>
        <end position="238"/>
    </location>
</feature>
<dbReference type="SMART" id="SM00260">
    <property type="entry name" value="CheW"/>
    <property type="match status" value="1"/>
</dbReference>
<dbReference type="Gene3D" id="2.40.50.180">
    <property type="entry name" value="CheA-289, Domain 4"/>
    <property type="match status" value="1"/>
</dbReference>
<dbReference type="PANTHER" id="PTHR47233">
    <property type="entry name" value="CHEMOTAXIS PROTEIN CHEV"/>
    <property type="match status" value="1"/>
</dbReference>
<protein>
    <submittedName>
        <fullName evidence="5">Chemotaxis protein CheV</fullName>
    </submittedName>
</protein>
<name>A0A8A4TUK7_SULCO</name>
<dbReference type="Pfam" id="PF01584">
    <property type="entry name" value="CheW"/>
    <property type="match status" value="1"/>
</dbReference>
<reference evidence="5" key="1">
    <citation type="submission" date="2021-03" db="EMBL/GenBank/DDBJ databases">
        <title>Acanthopleuribacteraceae sp. M133.</title>
        <authorList>
            <person name="Wang G."/>
        </authorList>
    </citation>
    <scope>NUCLEOTIDE SEQUENCE</scope>
    <source>
        <strain evidence="5">M133</strain>
    </source>
</reference>
<dbReference type="SMART" id="SM00448">
    <property type="entry name" value="REC"/>
    <property type="match status" value="1"/>
</dbReference>
<feature type="modified residue" description="4-aspartylphosphate" evidence="1">
    <location>
        <position position="310"/>
    </location>
</feature>
<dbReference type="InterPro" id="IPR001789">
    <property type="entry name" value="Sig_transdc_resp-reg_receiver"/>
</dbReference>
<dbReference type="SUPFAM" id="SSF50341">
    <property type="entry name" value="CheW-like"/>
    <property type="match status" value="1"/>
</dbReference>
<gene>
    <name evidence="5" type="ORF">J3U87_09570</name>
</gene>
<dbReference type="PROSITE" id="PS50851">
    <property type="entry name" value="CHEW"/>
    <property type="match status" value="1"/>
</dbReference>
<evidence type="ECO:0000259" key="3">
    <source>
        <dbReference type="PROSITE" id="PS50110"/>
    </source>
</evidence>
<keyword evidence="1" id="KW-0597">Phosphoprotein</keyword>
<accession>A0A8A4TUK7</accession>
<dbReference type="RefSeq" id="WP_237382815.1">
    <property type="nucleotide sequence ID" value="NZ_CP071793.1"/>
</dbReference>
<feature type="region of interest" description="Disordered" evidence="2">
    <location>
        <begin position="198"/>
        <end position="238"/>
    </location>
</feature>
<dbReference type="Pfam" id="PF00072">
    <property type="entry name" value="Response_reg"/>
    <property type="match status" value="1"/>
</dbReference>
<dbReference type="EMBL" id="CP071793">
    <property type="protein sequence ID" value="QTD52712.1"/>
    <property type="molecule type" value="Genomic_DNA"/>
</dbReference>
<keyword evidence="6" id="KW-1185">Reference proteome</keyword>
<dbReference type="Proteomes" id="UP000663929">
    <property type="component" value="Chromosome"/>
</dbReference>
<evidence type="ECO:0000259" key="4">
    <source>
        <dbReference type="PROSITE" id="PS50851"/>
    </source>
</evidence>
<dbReference type="GO" id="GO:0000160">
    <property type="term" value="P:phosphorelay signal transduction system"/>
    <property type="evidence" value="ECO:0007669"/>
    <property type="project" value="InterPro"/>
</dbReference>
<dbReference type="PANTHER" id="PTHR47233:SF3">
    <property type="entry name" value="CHEMOTAXIS PROTEIN CHEV"/>
    <property type="match status" value="1"/>
</dbReference>
<dbReference type="InterPro" id="IPR002545">
    <property type="entry name" value="CheW-lke_dom"/>
</dbReference>
<dbReference type="InterPro" id="IPR011006">
    <property type="entry name" value="CheY-like_superfamily"/>
</dbReference>
<dbReference type="AlphaFoldDB" id="A0A8A4TUK7"/>
<feature type="domain" description="CheW-like" evidence="4">
    <location>
        <begin position="13"/>
        <end position="154"/>
    </location>
</feature>
<evidence type="ECO:0000313" key="5">
    <source>
        <dbReference type="EMBL" id="QTD52712.1"/>
    </source>
</evidence>
<dbReference type="InterPro" id="IPR036061">
    <property type="entry name" value="CheW-like_dom_sf"/>
</dbReference>
<evidence type="ECO:0000256" key="2">
    <source>
        <dbReference type="SAM" id="MobiDB-lite"/>
    </source>
</evidence>
<dbReference type="PROSITE" id="PS50110">
    <property type="entry name" value="RESPONSE_REGULATORY"/>
    <property type="match status" value="1"/>
</dbReference>
<dbReference type="GO" id="GO:0006935">
    <property type="term" value="P:chemotaxis"/>
    <property type="evidence" value="ECO:0007669"/>
    <property type="project" value="InterPro"/>
</dbReference>
<dbReference type="Gene3D" id="3.40.50.2300">
    <property type="match status" value="1"/>
</dbReference>
<sequence length="379" mass="41257">MSTEILLEVGTNEVEFLEFFLGDQSYGINVAKVRQLLKFEQSQITTLPCVQPSVLGSLLHLERHLLVVDLNMLLNDTPSQSTGARIVIVTDFNDAITGFVVDGVSKIYRLSWEEYLPLSNALQRHNPRVTGVVVIEKREVLILDFEQIIEEIRGLDPWDHPLSTDEEKETLAIPPSTQTAAAPTSAPANVSPEIAAATAAWRKPSQADPSPGQGAAQGNAAPASAAPPAGDGGAEAAPAETGRGAVNILFAEDSKLFRLSMLDGLRARGFTQVQSFENGSQLLDFLRQQHRQAQEEGTPLRDRVQLIMTDIEMPIMDGLTLCKAVKEIESELPIVVLSSLITDQMRLKCESVGANAAISKKNLPELMKTLDRLVEETVS</sequence>
<evidence type="ECO:0000256" key="1">
    <source>
        <dbReference type="PROSITE-ProRule" id="PRU00169"/>
    </source>
</evidence>
<evidence type="ECO:0000313" key="6">
    <source>
        <dbReference type="Proteomes" id="UP000663929"/>
    </source>
</evidence>
<dbReference type="KEGG" id="scor:J3U87_09570"/>
<dbReference type="SUPFAM" id="SSF52172">
    <property type="entry name" value="CheY-like"/>
    <property type="match status" value="1"/>
</dbReference>
<dbReference type="Gene3D" id="2.30.30.40">
    <property type="entry name" value="SH3 Domains"/>
    <property type="match status" value="1"/>
</dbReference>
<proteinExistence type="predicted"/>
<feature type="domain" description="Response regulatory" evidence="3">
    <location>
        <begin position="247"/>
        <end position="375"/>
    </location>
</feature>
<organism evidence="5 6">
    <name type="scientific">Sulfidibacter corallicola</name>
    <dbReference type="NCBI Taxonomy" id="2818388"/>
    <lineage>
        <taxon>Bacteria</taxon>
        <taxon>Pseudomonadati</taxon>
        <taxon>Acidobacteriota</taxon>
        <taxon>Holophagae</taxon>
        <taxon>Acanthopleuribacterales</taxon>
        <taxon>Acanthopleuribacteraceae</taxon>
        <taxon>Sulfidibacter</taxon>
    </lineage>
</organism>